<dbReference type="Proteomes" id="UP001328107">
    <property type="component" value="Unassembled WGS sequence"/>
</dbReference>
<evidence type="ECO:0000313" key="3">
    <source>
        <dbReference type="Proteomes" id="UP001328107"/>
    </source>
</evidence>
<feature type="compositionally biased region" description="Basic and acidic residues" evidence="1">
    <location>
        <begin position="39"/>
        <end position="52"/>
    </location>
</feature>
<evidence type="ECO:0000256" key="1">
    <source>
        <dbReference type="SAM" id="MobiDB-lite"/>
    </source>
</evidence>
<gene>
    <name evidence="2" type="ORF">PMAYCL1PPCAC_19099</name>
</gene>
<organism evidence="2 3">
    <name type="scientific">Pristionchus mayeri</name>
    <dbReference type="NCBI Taxonomy" id="1317129"/>
    <lineage>
        <taxon>Eukaryota</taxon>
        <taxon>Metazoa</taxon>
        <taxon>Ecdysozoa</taxon>
        <taxon>Nematoda</taxon>
        <taxon>Chromadorea</taxon>
        <taxon>Rhabditida</taxon>
        <taxon>Rhabditina</taxon>
        <taxon>Diplogasteromorpha</taxon>
        <taxon>Diplogasteroidea</taxon>
        <taxon>Neodiplogasteridae</taxon>
        <taxon>Pristionchus</taxon>
    </lineage>
</organism>
<feature type="compositionally biased region" description="Polar residues" evidence="1">
    <location>
        <begin position="21"/>
        <end position="37"/>
    </location>
</feature>
<dbReference type="AlphaFoldDB" id="A0AAN5CQT2"/>
<keyword evidence="3" id="KW-1185">Reference proteome</keyword>
<comment type="caution">
    <text evidence="2">The sequence shown here is derived from an EMBL/GenBank/DDBJ whole genome shotgun (WGS) entry which is preliminary data.</text>
</comment>
<evidence type="ECO:0000313" key="2">
    <source>
        <dbReference type="EMBL" id="GMR48904.1"/>
    </source>
</evidence>
<feature type="non-terminal residue" evidence="2">
    <location>
        <position position="1"/>
    </location>
</feature>
<feature type="region of interest" description="Disordered" evidence="1">
    <location>
        <begin position="21"/>
        <end position="52"/>
    </location>
</feature>
<name>A0AAN5CQT2_9BILA</name>
<proteinExistence type="predicted"/>
<feature type="region of interest" description="Disordered" evidence="1">
    <location>
        <begin position="105"/>
        <end position="127"/>
    </location>
</feature>
<sequence length="127" mass="14518">HTPAHLLFHSLRVLSSEMKTMSYRTSESRPKSLSPQRTIRKETAEERKEKKKVEATLRRLVGSSEDTDQCELLHQIMSYIRELQNQLIEEEPSSVPSDIDMLFSSISTTETPVESDKENTTVPAKSI</sequence>
<protein>
    <submittedName>
        <fullName evidence="2">Uncharacterized protein</fullName>
    </submittedName>
</protein>
<accession>A0AAN5CQT2</accession>
<reference evidence="3" key="1">
    <citation type="submission" date="2022-10" db="EMBL/GenBank/DDBJ databases">
        <title>Genome assembly of Pristionchus species.</title>
        <authorList>
            <person name="Yoshida K."/>
            <person name="Sommer R.J."/>
        </authorList>
    </citation>
    <scope>NUCLEOTIDE SEQUENCE [LARGE SCALE GENOMIC DNA]</scope>
    <source>
        <strain evidence="3">RS5460</strain>
    </source>
</reference>
<dbReference type="EMBL" id="BTRK01000004">
    <property type="protein sequence ID" value="GMR48904.1"/>
    <property type="molecule type" value="Genomic_DNA"/>
</dbReference>